<evidence type="ECO:0000256" key="1">
    <source>
        <dbReference type="SAM" id="MobiDB-lite"/>
    </source>
</evidence>
<accession>A0A448DTK0</accession>
<sequence length="957" mass="104405">MGKTTKTIDGKPNPGTTLGTALDTTPALGTEHEPPPRITPDDPSGLLHPVSAVHPEIALAKIDSATEPSRADVATDPLADEQSVVIVKEIPAVQKGPSEFPPDMEVFKGRLVPIGDSGLFFVNGSRDLCANIDGIGAVRVRQNDDGHFEVQTTSTQSHLLTLKKIPGKPQWQKHSQSLPASDKGWDVQIPLHLQTVRLTQLLIPKKHADTLSAADADGIRHDSTGRKYVDLESLGTVMVATLENGGLQAMSGRLLTPNGPKLQRIEGSTRWRERPENVSATKTAADPQNDATSSSAKRPRLDDTVAVPLLNPHLWLTWGNQRPHPEGCIRIGNLYYRTLPGVSENTAMIHYAQWPDSFDYFESILASKPWIQPVKAVAITRASPSPVLAPATPSPVGWNVTGPLFERPIAQSIAAAFPNFSAASSLSVARALFERANPRNLPTSHGLQVVAATLERWSSPTASSTGDVASRFPMSPRELSDPLRLLPVTPVVHVDDQATMALAPVDSGQAPMRLDLVSTEPTTGLSMSEIFSKILTRSGYEVFPLSDSKGNEVAFRREQQLYHLTIHVTRTASIDYKAADVESANFASGLLADTRDALTVAHARDELIWLSGGVEMEKLSTPSVFIIRRPAPARAIEATSTVEPARPSQPSSQESITVDNQQHRVLPTNAELDSGIVYTYEADHPVSNFQAFEQLLILTPQHQPRGATRVPPDNHWVIDPRLPFERPLTLSVFKQLPELSTEAIKRVAKTQFVLANGSDRTTGAGLTALRQAIHDWSEPGPFRRPELCDPLLMLPSLAVTAQPTGKGRMLTLPAQTTQELLRLDFHPNYFRTEMDAYYARPGGLNLKKLMAGILTRNGYSVFEPTLTHGWPTLVFTRDGHDSVFFLSVYRVNGDTIELLAIPDPVTATSLNDRVGEDAAKAVRDADSLGKIVWLKGGLQVSGTQDLVFIVRDDMRMF</sequence>
<feature type="region of interest" description="Disordered" evidence="1">
    <location>
        <begin position="1"/>
        <end position="49"/>
    </location>
</feature>
<proteinExistence type="predicted"/>
<organism evidence="2 3">
    <name type="scientific">Pseudomonas fluorescens</name>
    <dbReference type="NCBI Taxonomy" id="294"/>
    <lineage>
        <taxon>Bacteria</taxon>
        <taxon>Pseudomonadati</taxon>
        <taxon>Pseudomonadota</taxon>
        <taxon>Gammaproteobacteria</taxon>
        <taxon>Pseudomonadales</taxon>
        <taxon>Pseudomonadaceae</taxon>
        <taxon>Pseudomonas</taxon>
    </lineage>
</organism>
<evidence type="ECO:0000313" key="2">
    <source>
        <dbReference type="EMBL" id="VEF10108.1"/>
    </source>
</evidence>
<dbReference type="OrthoDB" id="7032300at2"/>
<dbReference type="EMBL" id="LR134318">
    <property type="protein sequence ID" value="VEF10108.1"/>
    <property type="molecule type" value="Genomic_DNA"/>
</dbReference>
<dbReference type="Proteomes" id="UP000281909">
    <property type="component" value="Chromosome"/>
</dbReference>
<dbReference type="AlphaFoldDB" id="A0A448DTK0"/>
<reference evidence="2 3" key="1">
    <citation type="submission" date="2018-12" db="EMBL/GenBank/DDBJ databases">
        <authorList>
            <consortium name="Pathogen Informatics"/>
        </authorList>
    </citation>
    <scope>NUCLEOTIDE SEQUENCE [LARGE SCALE GENOMIC DNA]</scope>
    <source>
        <strain evidence="2 3">NCTC9428</strain>
    </source>
</reference>
<feature type="region of interest" description="Disordered" evidence="1">
    <location>
        <begin position="251"/>
        <end position="300"/>
    </location>
</feature>
<protein>
    <submittedName>
        <fullName evidence="2">Uncharacterized protein</fullName>
    </submittedName>
</protein>
<feature type="compositionally biased region" description="Basic and acidic residues" evidence="1">
    <location>
        <begin position="263"/>
        <end position="276"/>
    </location>
</feature>
<gene>
    <name evidence="2" type="ORF">NCTC9428_01695</name>
</gene>
<evidence type="ECO:0000313" key="3">
    <source>
        <dbReference type="Proteomes" id="UP000281909"/>
    </source>
</evidence>
<dbReference type="RefSeq" id="WP_126361605.1">
    <property type="nucleotide sequence ID" value="NZ_LR134318.1"/>
</dbReference>
<name>A0A448DTK0_PSEFL</name>
<feature type="compositionally biased region" description="Polar residues" evidence="1">
    <location>
        <begin position="14"/>
        <end position="23"/>
    </location>
</feature>
<feature type="region of interest" description="Disordered" evidence="1">
    <location>
        <begin position="639"/>
        <end position="658"/>
    </location>
</feature>